<dbReference type="EMBL" id="OW659496">
    <property type="protein sequence ID" value="CAH2763023.1"/>
    <property type="molecule type" value="Genomic_DNA"/>
</dbReference>
<evidence type="ECO:0000256" key="1">
    <source>
        <dbReference type="ARBA" id="ARBA00005437"/>
    </source>
</evidence>
<dbReference type="InterPro" id="IPR025659">
    <property type="entry name" value="Tubby-like_C"/>
</dbReference>
<sequence length="166" mass="19264">MKLYVKQHVLSIRDRFDVKDEYGTTLYSVHGSILTIGRKFTITDATQTPVATVKHKPFHFLSQYIISTADHNVLLKRDLSLFRMKFSLRHLDWKLNGDYLGHRYSITSHNKTLMTLSKKWFSWGDSYELNIHDDNNALLCLCITIAIDAELANLRRTTQTTQNSNT</sequence>
<reference evidence="3" key="1">
    <citation type="submission" date="2022-04" db="EMBL/GenBank/DDBJ databases">
        <authorList>
            <person name="Forde T."/>
        </authorList>
    </citation>
    <scope>NUCLEOTIDE SEQUENCE</scope>
    <source>
        <strain evidence="3">A18Y016a</strain>
        <strain evidence="2">A18Y020d</strain>
    </source>
</reference>
<dbReference type="InterPro" id="IPR038595">
    <property type="entry name" value="LOR_sf"/>
</dbReference>
<comment type="similarity">
    <text evidence="1">Belongs to the LOR family.</text>
</comment>
<dbReference type="Gene3D" id="2.40.160.200">
    <property type="entry name" value="LURP1-related"/>
    <property type="match status" value="1"/>
</dbReference>
<protein>
    <submittedName>
        <fullName evidence="3">LURP-one-related family protein</fullName>
    </submittedName>
</protein>
<dbReference type="Proteomes" id="UP001154111">
    <property type="component" value="Chromosome"/>
</dbReference>
<dbReference type="EMBL" id="OW659477">
    <property type="protein sequence ID" value="CAH2763054.1"/>
    <property type="molecule type" value="Genomic_DNA"/>
</dbReference>
<dbReference type="SUPFAM" id="SSF54518">
    <property type="entry name" value="Tubby C-terminal domain-like"/>
    <property type="match status" value="1"/>
</dbReference>
<organism evidence="3 5">
    <name type="scientific">Erysipelothrix amsterdamensis</name>
    <dbReference type="NCBI Taxonomy" id="2929157"/>
    <lineage>
        <taxon>Bacteria</taxon>
        <taxon>Bacillati</taxon>
        <taxon>Bacillota</taxon>
        <taxon>Erysipelotrichia</taxon>
        <taxon>Erysipelotrichales</taxon>
        <taxon>Erysipelotrichaceae</taxon>
        <taxon>Erysipelothrix</taxon>
    </lineage>
</organism>
<keyword evidence="4" id="KW-1185">Reference proteome</keyword>
<evidence type="ECO:0000313" key="4">
    <source>
        <dbReference type="Proteomes" id="UP001154095"/>
    </source>
</evidence>
<dbReference type="InterPro" id="IPR007612">
    <property type="entry name" value="LOR"/>
</dbReference>
<dbReference type="RefSeq" id="WP_254006692.1">
    <property type="nucleotide sequence ID" value="NZ_OW659477.1"/>
</dbReference>
<evidence type="ECO:0000313" key="3">
    <source>
        <dbReference type="EMBL" id="CAH2763054.1"/>
    </source>
</evidence>
<evidence type="ECO:0000313" key="5">
    <source>
        <dbReference type="Proteomes" id="UP001154111"/>
    </source>
</evidence>
<dbReference type="AlphaFoldDB" id="A0AAU9VHI3"/>
<name>A0AAU9VHI3_9FIRM</name>
<dbReference type="Pfam" id="PF04525">
    <property type="entry name" value="LOR"/>
    <property type="match status" value="1"/>
</dbReference>
<dbReference type="Proteomes" id="UP001154095">
    <property type="component" value="Chromosome"/>
</dbReference>
<gene>
    <name evidence="3" type="ORF">ERYAMS2_01523</name>
    <name evidence="2" type="ORF">ERYAMS_01230</name>
</gene>
<evidence type="ECO:0000313" key="2">
    <source>
        <dbReference type="EMBL" id="CAH2763023.1"/>
    </source>
</evidence>
<proteinExistence type="inferred from homology"/>
<accession>A0AAU9VHI3</accession>